<dbReference type="PROSITE" id="PS50943">
    <property type="entry name" value="HTH_CROC1"/>
    <property type="match status" value="1"/>
</dbReference>
<dbReference type="Proteomes" id="UP000033649">
    <property type="component" value="Unassembled WGS sequence"/>
</dbReference>
<dbReference type="Pfam" id="PF06114">
    <property type="entry name" value="Peptidase_M78"/>
    <property type="match status" value="1"/>
</dbReference>
<evidence type="ECO:0000256" key="1">
    <source>
        <dbReference type="ARBA" id="ARBA00007227"/>
    </source>
</evidence>
<dbReference type="InterPro" id="IPR001387">
    <property type="entry name" value="Cro/C1-type_HTH"/>
</dbReference>
<dbReference type="OrthoDB" id="1123084at2"/>
<keyword evidence="3" id="KW-0238">DNA-binding</keyword>
<dbReference type="InterPro" id="IPR010982">
    <property type="entry name" value="Lambda_DNA-bd_dom_sf"/>
</dbReference>
<dbReference type="PANTHER" id="PTHR46797">
    <property type="entry name" value="HTH-TYPE TRANSCRIPTIONAL REGULATOR"/>
    <property type="match status" value="1"/>
</dbReference>
<keyword evidence="4" id="KW-0804">Transcription</keyword>
<proteinExistence type="inferred from homology"/>
<comment type="similarity">
    <text evidence="1">Belongs to the short-chain fatty acyl-CoA assimilation regulator (ScfR) family.</text>
</comment>
<organism evidence="6 7">
    <name type="scientific">Devosia chinhatensis</name>
    <dbReference type="NCBI Taxonomy" id="429727"/>
    <lineage>
        <taxon>Bacteria</taxon>
        <taxon>Pseudomonadati</taxon>
        <taxon>Pseudomonadota</taxon>
        <taxon>Alphaproteobacteria</taxon>
        <taxon>Hyphomicrobiales</taxon>
        <taxon>Devosiaceae</taxon>
        <taxon>Devosia</taxon>
    </lineage>
</organism>
<dbReference type="SUPFAM" id="SSF47413">
    <property type="entry name" value="lambda repressor-like DNA-binding domains"/>
    <property type="match status" value="1"/>
</dbReference>
<dbReference type="GO" id="GO:0003700">
    <property type="term" value="F:DNA-binding transcription factor activity"/>
    <property type="evidence" value="ECO:0007669"/>
    <property type="project" value="TreeGrafter"/>
</dbReference>
<gene>
    <name evidence="6" type="ORF">VE26_15955</name>
</gene>
<protein>
    <submittedName>
        <fullName evidence="6">Cro/Cl family transcriptional regulator</fullName>
    </submittedName>
</protein>
<dbReference type="Gene3D" id="1.10.260.40">
    <property type="entry name" value="lambda repressor-like DNA-binding domains"/>
    <property type="match status" value="1"/>
</dbReference>
<dbReference type="STRING" id="429727.VE26_15955"/>
<dbReference type="PIRSF" id="PIRSF019251">
    <property type="entry name" value="Rv0465c"/>
    <property type="match status" value="1"/>
</dbReference>
<dbReference type="GO" id="GO:0003677">
    <property type="term" value="F:DNA binding"/>
    <property type="evidence" value="ECO:0007669"/>
    <property type="project" value="UniProtKB-KW"/>
</dbReference>
<name>A0A0F5FGV0_9HYPH</name>
<dbReference type="InterPro" id="IPR018653">
    <property type="entry name" value="ScfR_C"/>
</dbReference>
<dbReference type="InterPro" id="IPR026281">
    <property type="entry name" value="HTH_RamB"/>
</dbReference>
<dbReference type="AlphaFoldDB" id="A0A0F5FGV0"/>
<dbReference type="PATRIC" id="fig|429727.3.peg.3266"/>
<dbReference type="EMBL" id="JZEY01000061">
    <property type="protein sequence ID" value="KKB08066.1"/>
    <property type="molecule type" value="Genomic_DNA"/>
</dbReference>
<sequence>MAARKVFAGAKLRALRAQHRLTQSELALRLDISASYVNQLESNQRPLTASVMLALAEAFDLDLAGLATDASDRLVMDLREALADPVFGEVVPNLQELKSVASTAPDMARAVLALYGAYRKSTERLAGMDAALSRDPQSGVASAYEDVRDFFHYADNYIDPLDRAAEAVSDELGPLGPDRLRRLIDYCAETHGIRVVLDVPVRPDTLVEFDRSSRLLRVNAHLEPSSQFFRIASTLAGLEQATLMDALLDEASFSAPEARPIARMGLANYFAGALHMPYGSFLKAADAYRFDIEELARVFGASLEQVAHRLSTMQRPREKGVPFFFARVDAAGTITKRHSATALQFARFGGACPLWNVHRAFEAHGQIIRQLAETPDGRQYLCLAWSHEKRMGGYRGTTRRYAYALGCEISHAGRLVYADDLDLTRTGFEPIGISCRICERRACPQRAVPPLASAISVSADRRNVVPYDIG</sequence>
<dbReference type="Pfam" id="PF09856">
    <property type="entry name" value="ScfRs"/>
    <property type="match status" value="1"/>
</dbReference>
<keyword evidence="2" id="KW-0805">Transcription regulation</keyword>
<evidence type="ECO:0000256" key="4">
    <source>
        <dbReference type="ARBA" id="ARBA00023163"/>
    </source>
</evidence>
<dbReference type="PANTHER" id="PTHR46797:SF23">
    <property type="entry name" value="HTH-TYPE TRANSCRIPTIONAL REGULATOR SUTR"/>
    <property type="match status" value="1"/>
</dbReference>
<comment type="caution">
    <text evidence="6">The sequence shown here is derived from an EMBL/GenBank/DDBJ whole genome shotgun (WGS) entry which is preliminary data.</text>
</comment>
<evidence type="ECO:0000313" key="6">
    <source>
        <dbReference type="EMBL" id="KKB08066.1"/>
    </source>
</evidence>
<dbReference type="SMART" id="SM00530">
    <property type="entry name" value="HTH_XRE"/>
    <property type="match status" value="1"/>
</dbReference>
<evidence type="ECO:0000256" key="3">
    <source>
        <dbReference type="ARBA" id="ARBA00023125"/>
    </source>
</evidence>
<dbReference type="RefSeq" id="WP_046106095.1">
    <property type="nucleotide sequence ID" value="NZ_JZEY01000061.1"/>
</dbReference>
<reference evidence="6 7" key="1">
    <citation type="submission" date="2015-03" db="EMBL/GenBank/DDBJ databases">
        <authorList>
            <person name="Hassan Y."/>
            <person name="Lepp D."/>
            <person name="Li X.-Z."/>
            <person name="Zhou T."/>
        </authorList>
    </citation>
    <scope>NUCLEOTIDE SEQUENCE [LARGE SCALE GENOMIC DNA]</scope>
    <source>
        <strain evidence="6 7">IPL18</strain>
    </source>
</reference>
<evidence type="ECO:0000259" key="5">
    <source>
        <dbReference type="PROSITE" id="PS50943"/>
    </source>
</evidence>
<keyword evidence="7" id="KW-1185">Reference proteome</keyword>
<evidence type="ECO:0000256" key="2">
    <source>
        <dbReference type="ARBA" id="ARBA00023015"/>
    </source>
</evidence>
<dbReference type="CDD" id="cd00093">
    <property type="entry name" value="HTH_XRE"/>
    <property type="match status" value="1"/>
</dbReference>
<evidence type="ECO:0000313" key="7">
    <source>
        <dbReference type="Proteomes" id="UP000033649"/>
    </source>
</evidence>
<dbReference type="InterPro" id="IPR050807">
    <property type="entry name" value="TransReg_Diox_bact_type"/>
</dbReference>
<accession>A0A0F5FGV0</accession>
<dbReference type="GO" id="GO:0005829">
    <property type="term" value="C:cytosol"/>
    <property type="evidence" value="ECO:0007669"/>
    <property type="project" value="TreeGrafter"/>
</dbReference>
<dbReference type="InterPro" id="IPR010359">
    <property type="entry name" value="IrrE_HExxH"/>
</dbReference>
<dbReference type="Pfam" id="PF01381">
    <property type="entry name" value="HTH_3"/>
    <property type="match status" value="1"/>
</dbReference>
<feature type="domain" description="HTH cro/C1-type" evidence="5">
    <location>
        <begin position="12"/>
        <end position="66"/>
    </location>
</feature>